<dbReference type="PROSITE" id="PS52016">
    <property type="entry name" value="TONB_DEPENDENT_REC_3"/>
    <property type="match status" value="1"/>
</dbReference>
<keyword evidence="7 9" id="KW-0472">Membrane</keyword>
<evidence type="ECO:0000256" key="1">
    <source>
        <dbReference type="ARBA" id="ARBA00004571"/>
    </source>
</evidence>
<dbReference type="EMBL" id="CP123759">
    <property type="protein sequence ID" value="WGO84766.1"/>
    <property type="molecule type" value="Genomic_DNA"/>
</dbReference>
<comment type="similarity">
    <text evidence="2 9 10">Belongs to the TonB-dependent receptor family.</text>
</comment>
<name>A0ABY8P5J7_9GAMM</name>
<feature type="domain" description="TonB-dependent receptor plug" evidence="12">
    <location>
        <begin position="56"/>
        <end position="158"/>
    </location>
</feature>
<keyword evidence="5 9" id="KW-0812">Transmembrane</keyword>
<proteinExistence type="inferred from homology"/>
<keyword evidence="3 9" id="KW-0813">Transport</keyword>
<evidence type="ECO:0000259" key="11">
    <source>
        <dbReference type="Pfam" id="PF00593"/>
    </source>
</evidence>
<evidence type="ECO:0000259" key="12">
    <source>
        <dbReference type="Pfam" id="PF07715"/>
    </source>
</evidence>
<evidence type="ECO:0000313" key="14">
    <source>
        <dbReference type="Proteomes" id="UP001231859"/>
    </source>
</evidence>
<dbReference type="Pfam" id="PF07715">
    <property type="entry name" value="Plug"/>
    <property type="match status" value="1"/>
</dbReference>
<evidence type="ECO:0000256" key="2">
    <source>
        <dbReference type="ARBA" id="ARBA00009810"/>
    </source>
</evidence>
<evidence type="ECO:0000256" key="4">
    <source>
        <dbReference type="ARBA" id="ARBA00022452"/>
    </source>
</evidence>
<dbReference type="InterPro" id="IPR039426">
    <property type="entry name" value="TonB-dep_rcpt-like"/>
</dbReference>
<dbReference type="InterPro" id="IPR036942">
    <property type="entry name" value="Beta-barrel_TonB_sf"/>
</dbReference>
<evidence type="ECO:0000256" key="7">
    <source>
        <dbReference type="ARBA" id="ARBA00023136"/>
    </source>
</evidence>
<keyword evidence="4 9" id="KW-1134">Transmembrane beta strand</keyword>
<gene>
    <name evidence="13" type="ORF">QG404_07865</name>
</gene>
<dbReference type="Gene3D" id="2.170.130.10">
    <property type="entry name" value="TonB-dependent receptor, plug domain"/>
    <property type="match status" value="1"/>
</dbReference>
<keyword evidence="6 10" id="KW-0798">TonB box</keyword>
<evidence type="ECO:0000256" key="10">
    <source>
        <dbReference type="RuleBase" id="RU003357"/>
    </source>
</evidence>
<dbReference type="PANTHER" id="PTHR30069">
    <property type="entry name" value="TONB-DEPENDENT OUTER MEMBRANE RECEPTOR"/>
    <property type="match status" value="1"/>
</dbReference>
<dbReference type="SUPFAM" id="SSF56935">
    <property type="entry name" value="Porins"/>
    <property type="match status" value="1"/>
</dbReference>
<reference evidence="13 14" key="1">
    <citation type="submission" date="2023-04" db="EMBL/GenBank/DDBJ databases">
        <title>Genome dynamics across the evolutionary transition to endosymbiosis.</title>
        <authorList>
            <person name="Siozios S."/>
            <person name="Nadal-Jimenez P."/>
            <person name="Azagi T."/>
            <person name="Sprong H."/>
            <person name="Frost C.L."/>
            <person name="Parratt S.R."/>
            <person name="Taylor G."/>
            <person name="Brettell L."/>
            <person name="Lew K.C."/>
            <person name="Croft L."/>
            <person name="King K.C."/>
            <person name="Brockhurst M.A."/>
            <person name="Hypsa V."/>
            <person name="Novakova E."/>
            <person name="Darby A.C."/>
            <person name="Hurst G.D.D."/>
        </authorList>
    </citation>
    <scope>NUCLEOTIDE SEQUENCE [LARGE SCALE GENOMIC DNA]</scope>
    <source>
        <strain evidence="14">aApi_AU</strain>
    </source>
</reference>
<evidence type="ECO:0000256" key="5">
    <source>
        <dbReference type="ARBA" id="ARBA00022692"/>
    </source>
</evidence>
<dbReference type="InterPro" id="IPR011276">
    <property type="entry name" value="TonB_haem/Hb_rcpt"/>
</dbReference>
<organism evidence="13 14">
    <name type="scientific">Arsenophonus apicola</name>
    <dbReference type="NCBI Taxonomy" id="2879119"/>
    <lineage>
        <taxon>Bacteria</taxon>
        <taxon>Pseudomonadati</taxon>
        <taxon>Pseudomonadota</taxon>
        <taxon>Gammaproteobacteria</taxon>
        <taxon>Enterobacterales</taxon>
        <taxon>Morganellaceae</taxon>
        <taxon>Arsenophonus</taxon>
    </lineage>
</organism>
<dbReference type="RefSeq" id="WP_280939720.1">
    <property type="nucleotide sequence ID" value="NZ_CP123759.1"/>
</dbReference>
<protein>
    <submittedName>
        <fullName evidence="13">TonB-dependent receptor</fullName>
    </submittedName>
</protein>
<evidence type="ECO:0000256" key="3">
    <source>
        <dbReference type="ARBA" id="ARBA00022448"/>
    </source>
</evidence>
<dbReference type="NCBIfam" id="TIGR01785">
    <property type="entry name" value="TonB-hemin"/>
    <property type="match status" value="1"/>
</dbReference>
<dbReference type="Pfam" id="PF00593">
    <property type="entry name" value="TonB_dep_Rec_b-barrel"/>
    <property type="match status" value="1"/>
</dbReference>
<keyword evidence="14" id="KW-1185">Reference proteome</keyword>
<keyword evidence="8 9" id="KW-0998">Cell outer membrane</keyword>
<dbReference type="InterPro" id="IPR000531">
    <property type="entry name" value="Beta-barrel_TonB"/>
</dbReference>
<dbReference type="InterPro" id="IPR037066">
    <property type="entry name" value="Plug_dom_sf"/>
</dbReference>
<comment type="subcellular location">
    <subcellularLocation>
        <location evidence="1 9">Cell outer membrane</location>
        <topology evidence="1 9">Multi-pass membrane protein</topology>
    </subcellularLocation>
</comment>
<keyword evidence="13" id="KW-0675">Receptor</keyword>
<dbReference type="PANTHER" id="PTHR30069:SF41">
    <property type="entry name" value="HEME_HEMOPEXIN UTILIZATION PROTEIN C"/>
    <property type="match status" value="1"/>
</dbReference>
<evidence type="ECO:0000256" key="8">
    <source>
        <dbReference type="ARBA" id="ARBA00023237"/>
    </source>
</evidence>
<dbReference type="InterPro" id="IPR012910">
    <property type="entry name" value="Plug_dom"/>
</dbReference>
<sequence>MDLKHKTALKSIHYIKHSLYSVPCIIGLMISQQSWSKSDDKTITVYADEAMPNMSTTAKTYTVIDTNQPKYQYASNALDLLKKTPGLSLSGIGSTNGQTLNMRGYERTGVLITIDDIRQDIDAGTITGTFIDPMFIKKIITIHGSNSLQHGSGALGGTIALKTVNAQDLLAPDQSLGAILTLSRSYNDQGYQYGSLLFGKTHHVDGLIALSRRAKGSFHLSDGSVPYNEEDIYSLFTKGNWMIAPSYSISAQLRYYQNDGIQLKNPEVVEPGKYTNSRYDRKTSQYDIQLTQKIYPLQAENWLIDWDLYYSKVIIEQKSIDEQKRSLFNVFSISKSDEEKRSLISKGSKITNYFIWDHDQFAAHHFNIGSEFNQQQQEANEHAKFFPPATLRNIAVWLEDEIRLNTLPITFSIGTRYSNYRNDSDRYDSNQDSQWTSRGAVNFTPTHWLELFSSYAEGYRTPSLNEIYNDSNHFASNNFTPNPNLQPERNQTIEYGINLQFADKLLTNDRLQWRTAVFDTKATNYIKTVVKDGFIGKTFSINTPSVVIHGIDSSLNYTTPWFNAALAYNRTHAKDTITGMSISSIRPESLTASLDIPLANSGFFLGWVGQFAAKTNRSGDRKTGKDKYSQSIIQQAGYGVNDFYIRYQGDGKLSGIDTTLSLTNAFNKTYSSSLGVPQEGRNIHFKINYRW</sequence>
<accession>A0ABY8P5J7</accession>
<dbReference type="CDD" id="cd01347">
    <property type="entry name" value="ligand_gated_channel"/>
    <property type="match status" value="1"/>
</dbReference>
<dbReference type="Gene3D" id="2.40.170.20">
    <property type="entry name" value="TonB-dependent receptor, beta-barrel domain"/>
    <property type="match status" value="1"/>
</dbReference>
<evidence type="ECO:0000256" key="9">
    <source>
        <dbReference type="PROSITE-ProRule" id="PRU01360"/>
    </source>
</evidence>
<evidence type="ECO:0000256" key="6">
    <source>
        <dbReference type="ARBA" id="ARBA00023077"/>
    </source>
</evidence>
<feature type="domain" description="TonB-dependent receptor-like beta-barrel" evidence="11">
    <location>
        <begin position="275"/>
        <end position="664"/>
    </location>
</feature>
<dbReference type="Proteomes" id="UP001231859">
    <property type="component" value="Chromosome"/>
</dbReference>
<evidence type="ECO:0000313" key="13">
    <source>
        <dbReference type="EMBL" id="WGO84766.1"/>
    </source>
</evidence>